<dbReference type="Pfam" id="PF04082">
    <property type="entry name" value="Fungal_trans"/>
    <property type="match status" value="1"/>
</dbReference>
<feature type="compositionally biased region" description="Acidic residues" evidence="2">
    <location>
        <begin position="28"/>
        <end position="37"/>
    </location>
</feature>
<dbReference type="EMBL" id="QAPG01000036">
    <property type="protein sequence ID" value="TDZ35970.1"/>
    <property type="molecule type" value="Genomic_DNA"/>
</dbReference>
<keyword evidence="1" id="KW-0539">Nucleus</keyword>
<sequence length="677" mass="74904">MQMDVGNSSASFEPSHEDHGDDHHVNDENDQADDAEDVPLSSISASQHVNAGERKIDHIAEKLEDFGRALGKLEHSPQPTAIASSFQVDYEGESSLSAQAAFANRFLRDAVISKPPLDITGEMASILESLNRTVGTQSGQQDAELLYPYARALEPGFNIRNLPMPPVESAFVCLRMAREHPRVRFFWNHEANSISSFTEYFLKVYSPGNATHSDLIIVNGGLYWLFLECKNVASTPEQKADFAKQATVCRDNLETVLSNLPFHQPSNMDSTCAMMLAAMYCLDTCKPSAAWNFIATASQMSQTLGMHSIVAMSQDDAETKAQKIKLFWLIYMQEKGLSLRLGRSSTIRDSDITIPPLTIDAKQDTALYGQLQKWTEFGSLQGRVYDQVYSPGALILPQNVRIARARQLASELEAHSTKTSAGEKRYMEVLRDAVGERFFEAFVSTTRVTHLSLFCLIYRAIPAEPNEGTVFGKECITSAREALRAHKRCMAVVADFEQDIIETYINWALLQSPFVPFIVLFCHIIETLNESDLALLGSLVETLQSASADSFSMGVIKEIRLFKVLYDVACKYVTLKSNGQEADTDPWADAASLFMPPPIQPVASPAIGQGLSQTMFAGPGQSDFGSGTTFANNPAWQPGDFGVTGELGMEVDPQGTQFGNWLYLNNQMMRVLEDSYF</sequence>
<dbReference type="GO" id="GO:0003677">
    <property type="term" value="F:DNA binding"/>
    <property type="evidence" value="ECO:0007669"/>
    <property type="project" value="InterPro"/>
</dbReference>
<evidence type="ECO:0000256" key="2">
    <source>
        <dbReference type="SAM" id="MobiDB-lite"/>
    </source>
</evidence>
<dbReference type="PANTHER" id="PTHR46910">
    <property type="entry name" value="TRANSCRIPTION FACTOR PDR1"/>
    <property type="match status" value="1"/>
</dbReference>
<dbReference type="Proteomes" id="UP000295083">
    <property type="component" value="Unassembled WGS sequence"/>
</dbReference>
<evidence type="ECO:0000313" key="5">
    <source>
        <dbReference type="Proteomes" id="UP000295083"/>
    </source>
</evidence>
<dbReference type="InterPro" id="IPR050987">
    <property type="entry name" value="AtrR-like"/>
</dbReference>
<dbReference type="SMART" id="SM00906">
    <property type="entry name" value="Fungal_trans"/>
    <property type="match status" value="1"/>
</dbReference>
<dbReference type="GO" id="GO:0006351">
    <property type="term" value="P:DNA-templated transcription"/>
    <property type="evidence" value="ECO:0007669"/>
    <property type="project" value="InterPro"/>
</dbReference>
<name>A0A4R8QE38_9PEZI</name>
<comment type="caution">
    <text evidence="4">The sequence shown here is derived from an EMBL/GenBank/DDBJ whole genome shotgun (WGS) entry which is preliminary data.</text>
</comment>
<feature type="compositionally biased region" description="Basic and acidic residues" evidence="2">
    <location>
        <begin position="14"/>
        <end position="27"/>
    </location>
</feature>
<evidence type="ECO:0000259" key="3">
    <source>
        <dbReference type="SMART" id="SM00906"/>
    </source>
</evidence>
<organism evidence="4 5">
    <name type="scientific">Colletotrichum spinosum</name>
    <dbReference type="NCBI Taxonomy" id="1347390"/>
    <lineage>
        <taxon>Eukaryota</taxon>
        <taxon>Fungi</taxon>
        <taxon>Dikarya</taxon>
        <taxon>Ascomycota</taxon>
        <taxon>Pezizomycotina</taxon>
        <taxon>Sordariomycetes</taxon>
        <taxon>Hypocreomycetidae</taxon>
        <taxon>Glomerellales</taxon>
        <taxon>Glomerellaceae</taxon>
        <taxon>Colletotrichum</taxon>
        <taxon>Colletotrichum orbiculare species complex</taxon>
    </lineage>
</organism>
<evidence type="ECO:0000313" key="4">
    <source>
        <dbReference type="EMBL" id="TDZ35970.1"/>
    </source>
</evidence>
<dbReference type="InterPro" id="IPR007219">
    <property type="entry name" value="XnlR_reg_dom"/>
</dbReference>
<evidence type="ECO:0000256" key="1">
    <source>
        <dbReference type="ARBA" id="ARBA00023242"/>
    </source>
</evidence>
<accession>A0A4R8QE38</accession>
<dbReference type="GO" id="GO:0003700">
    <property type="term" value="F:DNA-binding transcription factor activity"/>
    <property type="evidence" value="ECO:0007669"/>
    <property type="project" value="InterPro"/>
</dbReference>
<dbReference type="GO" id="GO:0008270">
    <property type="term" value="F:zinc ion binding"/>
    <property type="evidence" value="ECO:0007669"/>
    <property type="project" value="InterPro"/>
</dbReference>
<dbReference type="PANTHER" id="PTHR46910:SF5">
    <property type="entry name" value="ZN(II)2CYS6 TRANSCRIPTION FACTOR (EUROFUNG)"/>
    <property type="match status" value="1"/>
</dbReference>
<feature type="region of interest" description="Disordered" evidence="2">
    <location>
        <begin position="1"/>
        <end position="52"/>
    </location>
</feature>
<protein>
    <submittedName>
        <fullName evidence="4">Putative transcriptional regulatory protein</fullName>
    </submittedName>
</protein>
<keyword evidence="5" id="KW-1185">Reference proteome</keyword>
<dbReference type="AlphaFoldDB" id="A0A4R8QE38"/>
<gene>
    <name evidence="4" type="ORF">C8035_v008403</name>
</gene>
<proteinExistence type="predicted"/>
<feature type="domain" description="Xylanolytic transcriptional activator regulatory" evidence="3">
    <location>
        <begin position="290"/>
        <end position="362"/>
    </location>
</feature>
<dbReference type="CDD" id="cd12148">
    <property type="entry name" value="fungal_TF_MHR"/>
    <property type="match status" value="1"/>
</dbReference>
<feature type="compositionally biased region" description="Polar residues" evidence="2">
    <location>
        <begin position="1"/>
        <end position="12"/>
    </location>
</feature>
<reference evidence="4 5" key="1">
    <citation type="submission" date="2018-11" db="EMBL/GenBank/DDBJ databases">
        <title>Genome sequence and assembly of Colletotrichum spinosum.</title>
        <authorList>
            <person name="Gan P."/>
            <person name="Shirasu K."/>
        </authorList>
    </citation>
    <scope>NUCLEOTIDE SEQUENCE [LARGE SCALE GENOMIC DNA]</scope>
    <source>
        <strain evidence="4 5">CBS 515.97</strain>
    </source>
</reference>